<feature type="compositionally biased region" description="Polar residues" evidence="1">
    <location>
        <begin position="1"/>
        <end position="11"/>
    </location>
</feature>
<dbReference type="EMBL" id="MU005585">
    <property type="protein sequence ID" value="KAF2682924.1"/>
    <property type="molecule type" value="Genomic_DNA"/>
</dbReference>
<dbReference type="Proteomes" id="UP000799291">
    <property type="component" value="Unassembled WGS sequence"/>
</dbReference>
<feature type="compositionally biased region" description="Basic and acidic residues" evidence="1">
    <location>
        <begin position="77"/>
        <end position="93"/>
    </location>
</feature>
<proteinExistence type="predicted"/>
<name>A0A6G1IXG0_9PLEO</name>
<feature type="compositionally biased region" description="Polar residues" evidence="1">
    <location>
        <begin position="96"/>
        <end position="107"/>
    </location>
</feature>
<dbReference type="AlphaFoldDB" id="A0A6G1IXG0"/>
<evidence type="ECO:0000256" key="1">
    <source>
        <dbReference type="SAM" id="MobiDB-lite"/>
    </source>
</evidence>
<protein>
    <submittedName>
        <fullName evidence="2">Uncharacterized protein</fullName>
    </submittedName>
</protein>
<feature type="region of interest" description="Disordered" evidence="1">
    <location>
        <begin position="1"/>
        <end position="28"/>
    </location>
</feature>
<accession>A0A6G1IXG0</accession>
<evidence type="ECO:0000313" key="2">
    <source>
        <dbReference type="EMBL" id="KAF2682924.1"/>
    </source>
</evidence>
<organism evidence="2 3">
    <name type="scientific">Lentithecium fluviatile CBS 122367</name>
    <dbReference type="NCBI Taxonomy" id="1168545"/>
    <lineage>
        <taxon>Eukaryota</taxon>
        <taxon>Fungi</taxon>
        <taxon>Dikarya</taxon>
        <taxon>Ascomycota</taxon>
        <taxon>Pezizomycotina</taxon>
        <taxon>Dothideomycetes</taxon>
        <taxon>Pleosporomycetidae</taxon>
        <taxon>Pleosporales</taxon>
        <taxon>Massarineae</taxon>
        <taxon>Lentitheciaceae</taxon>
        <taxon>Lentithecium</taxon>
    </lineage>
</organism>
<feature type="region of interest" description="Disordered" evidence="1">
    <location>
        <begin position="66"/>
        <end position="111"/>
    </location>
</feature>
<sequence>MLHTLSVSQFQEPRDGSTAISIGPRRTERSSGARVAIVMFFEPRGYKTMLIASSALAGKKRSENWRETIGKGRKAIKSKEKRNTPNTSPDDKPLTTALSPSPDSPTQAHHPRHELLHRHIASLTLDATSYPHLPTTPFPIRLLFRLLPFLFPAPLRTRLVTFLLSIQLLVLYSTFDYPVLTGAKTISPSTEELSMGAH</sequence>
<gene>
    <name evidence="2" type="ORF">K458DRAFT_390197</name>
</gene>
<evidence type="ECO:0000313" key="3">
    <source>
        <dbReference type="Proteomes" id="UP000799291"/>
    </source>
</evidence>
<keyword evidence="3" id="KW-1185">Reference proteome</keyword>
<reference evidence="2" key="1">
    <citation type="journal article" date="2020" name="Stud. Mycol.">
        <title>101 Dothideomycetes genomes: a test case for predicting lifestyles and emergence of pathogens.</title>
        <authorList>
            <person name="Haridas S."/>
            <person name="Albert R."/>
            <person name="Binder M."/>
            <person name="Bloem J."/>
            <person name="Labutti K."/>
            <person name="Salamov A."/>
            <person name="Andreopoulos B."/>
            <person name="Baker S."/>
            <person name="Barry K."/>
            <person name="Bills G."/>
            <person name="Bluhm B."/>
            <person name="Cannon C."/>
            <person name="Castanera R."/>
            <person name="Culley D."/>
            <person name="Daum C."/>
            <person name="Ezra D."/>
            <person name="Gonzalez J."/>
            <person name="Henrissat B."/>
            <person name="Kuo A."/>
            <person name="Liang C."/>
            <person name="Lipzen A."/>
            <person name="Lutzoni F."/>
            <person name="Magnuson J."/>
            <person name="Mondo S."/>
            <person name="Nolan M."/>
            <person name="Ohm R."/>
            <person name="Pangilinan J."/>
            <person name="Park H.-J."/>
            <person name="Ramirez L."/>
            <person name="Alfaro M."/>
            <person name="Sun H."/>
            <person name="Tritt A."/>
            <person name="Yoshinaga Y."/>
            <person name="Zwiers L.-H."/>
            <person name="Turgeon B."/>
            <person name="Goodwin S."/>
            <person name="Spatafora J."/>
            <person name="Crous P."/>
            <person name="Grigoriev I."/>
        </authorList>
    </citation>
    <scope>NUCLEOTIDE SEQUENCE</scope>
    <source>
        <strain evidence="2">CBS 122367</strain>
    </source>
</reference>